<protein>
    <recommendedName>
        <fullName evidence="3">Outer membrane protein beta-barrel domain-containing protein</fullName>
    </recommendedName>
</protein>
<organism evidence="1 2">
    <name type="scientific">Alloprevotella rava F0323</name>
    <dbReference type="NCBI Taxonomy" id="679199"/>
    <lineage>
        <taxon>Bacteria</taxon>
        <taxon>Pseudomonadati</taxon>
        <taxon>Bacteroidota</taxon>
        <taxon>Bacteroidia</taxon>
        <taxon>Bacteroidales</taxon>
        <taxon>Prevotellaceae</taxon>
        <taxon>Alloprevotella</taxon>
    </lineage>
</organism>
<sequence length="243" mass="26825">MFLHTRLGSFEVLKHERKKTVFYMNKYYNMKTLILASLMACTALSLQAKDMAIETTDTSHTETTVMDLKPLRLSLELPAVKNVTGTLVGPFGWVSAHFDTRLKGNRGWGFGGGLGWAYAASNDWFGEKDSFHMISLSPEFNYLFGKKKSKFELGGGMTMALILGTVEYSDGGPLGPTGPGYVVPDKSHETFLAYYFFGTIGYRLQPIRGFSMRVGISPTFGLGGDHSVDGILILPYLGFGYSF</sequence>
<evidence type="ECO:0000313" key="1">
    <source>
        <dbReference type="EMBL" id="EHG21993.1"/>
    </source>
</evidence>
<accession>G5GD79</accession>
<dbReference type="AlphaFoldDB" id="G5GD79"/>
<dbReference type="Proteomes" id="UP000015993">
    <property type="component" value="Unassembled WGS sequence"/>
</dbReference>
<gene>
    <name evidence="1" type="ORF">HMPREF9332_01508</name>
</gene>
<dbReference type="EMBL" id="ACZK01000025">
    <property type="protein sequence ID" value="EHG21993.1"/>
    <property type="molecule type" value="Genomic_DNA"/>
</dbReference>
<dbReference type="eggNOG" id="ENOG503416I">
    <property type="taxonomic scope" value="Bacteria"/>
</dbReference>
<keyword evidence="2" id="KW-1185">Reference proteome</keyword>
<proteinExistence type="predicted"/>
<name>G5GD79_9BACT</name>
<dbReference type="HOGENOM" id="CLU_1140712_0_0_10"/>
<reference evidence="1 2" key="1">
    <citation type="submission" date="2011-08" db="EMBL/GenBank/DDBJ databases">
        <title>The Genome Sequence of Prevotella sp. oral taxon 302 str. F0323.</title>
        <authorList>
            <consortium name="The Broad Institute Genome Sequencing Platform"/>
            <person name="Earl A."/>
            <person name="Ward D."/>
            <person name="Feldgarden M."/>
            <person name="Gevers D."/>
            <person name="Izard J."/>
            <person name="Blanton J.M."/>
            <person name="Baranova O.V."/>
            <person name="Tanner A.C."/>
            <person name="Dewhirst F.E."/>
            <person name="Young S.K."/>
            <person name="Zeng Q."/>
            <person name="Gargeya S."/>
            <person name="Fitzgerald M."/>
            <person name="Haas B."/>
            <person name="Abouelleil A."/>
            <person name="Alvarado L."/>
            <person name="Arachchi H.M."/>
            <person name="Berlin A."/>
            <person name="Brown A."/>
            <person name="Chapman S.B."/>
            <person name="Chen Z."/>
            <person name="Dunbar C."/>
            <person name="Freedman E."/>
            <person name="Gearin G."/>
            <person name="Gellesch M."/>
            <person name="Goldberg J."/>
            <person name="Griggs A."/>
            <person name="Gujja S."/>
            <person name="Heiman D."/>
            <person name="Howarth C."/>
            <person name="Larson L."/>
            <person name="Lui A."/>
            <person name="MacDonald P.J.P."/>
            <person name="Montmayeur A."/>
            <person name="Murphy C."/>
            <person name="Neiman D."/>
            <person name="Pearson M."/>
            <person name="Priest M."/>
            <person name="Roberts A."/>
            <person name="Saif S."/>
            <person name="Shea T."/>
            <person name="Shenoy N."/>
            <person name="Sisk P."/>
            <person name="Stolte C."/>
            <person name="Sykes S."/>
            <person name="Wortman J."/>
            <person name="Nusbaum C."/>
            <person name="Birren B."/>
        </authorList>
    </citation>
    <scope>NUCLEOTIDE SEQUENCE [LARGE SCALE GENOMIC DNA]</scope>
    <source>
        <strain evidence="1 2">F0323</strain>
    </source>
</reference>
<evidence type="ECO:0008006" key="3">
    <source>
        <dbReference type="Google" id="ProtNLM"/>
    </source>
</evidence>
<evidence type="ECO:0000313" key="2">
    <source>
        <dbReference type="Proteomes" id="UP000015993"/>
    </source>
</evidence>
<comment type="caution">
    <text evidence="1">The sequence shown here is derived from an EMBL/GenBank/DDBJ whole genome shotgun (WGS) entry which is preliminary data.</text>
</comment>